<organism evidence="5 6">
    <name type="scientific">Paenibacillus graminis</name>
    <dbReference type="NCBI Taxonomy" id="189425"/>
    <lineage>
        <taxon>Bacteria</taxon>
        <taxon>Bacillati</taxon>
        <taxon>Bacillota</taxon>
        <taxon>Bacilli</taxon>
        <taxon>Bacillales</taxon>
        <taxon>Paenibacillaceae</taxon>
        <taxon>Paenibacillus</taxon>
    </lineage>
</organism>
<evidence type="ECO:0000259" key="4">
    <source>
        <dbReference type="Pfam" id="PF01872"/>
    </source>
</evidence>
<dbReference type="GO" id="GO:0008703">
    <property type="term" value="F:5-amino-6-(5-phosphoribosylamino)uracil reductase activity"/>
    <property type="evidence" value="ECO:0007669"/>
    <property type="project" value="InterPro"/>
</dbReference>
<reference evidence="5 6" key="1">
    <citation type="submission" date="2014-08" db="EMBL/GenBank/DDBJ databases">
        <title>Comparative genomics of the Paenibacillus odorifer group.</title>
        <authorList>
            <person name="den Bakker H.C."/>
            <person name="Tsai Y.-C."/>
            <person name="Martin N."/>
            <person name="Korlach J."/>
            <person name="Wiedmann M."/>
        </authorList>
    </citation>
    <scope>NUCLEOTIDE SEQUENCE [LARGE SCALE GENOMIC DNA]</scope>
    <source>
        <strain evidence="5 6">DSM 15220</strain>
    </source>
</reference>
<dbReference type="Proteomes" id="UP000029500">
    <property type="component" value="Chromosome"/>
</dbReference>
<dbReference type="PANTHER" id="PTHR38011">
    <property type="entry name" value="DIHYDROFOLATE REDUCTASE FAMILY PROTEIN (AFU_ORTHOLOGUE AFUA_8G06820)"/>
    <property type="match status" value="1"/>
</dbReference>
<dbReference type="EMBL" id="CP009287">
    <property type="protein sequence ID" value="AIQ70163.1"/>
    <property type="molecule type" value="Genomic_DNA"/>
</dbReference>
<dbReference type="eggNOG" id="COG1985">
    <property type="taxonomic scope" value="Bacteria"/>
</dbReference>
<dbReference type="InterPro" id="IPR024072">
    <property type="entry name" value="DHFR-like_dom_sf"/>
</dbReference>
<evidence type="ECO:0000313" key="6">
    <source>
        <dbReference type="Proteomes" id="UP000029500"/>
    </source>
</evidence>
<keyword evidence="2" id="KW-0521">NADP</keyword>
<dbReference type="GO" id="GO:0009231">
    <property type="term" value="P:riboflavin biosynthetic process"/>
    <property type="evidence" value="ECO:0007669"/>
    <property type="project" value="InterPro"/>
</dbReference>
<keyword evidence="3" id="KW-0560">Oxidoreductase</keyword>
<keyword evidence="6" id="KW-1185">Reference proteome</keyword>
<dbReference type="InterPro" id="IPR050765">
    <property type="entry name" value="Riboflavin_Biosynth_HTPR"/>
</dbReference>
<accession>A0A089MFA7</accession>
<dbReference type="PANTHER" id="PTHR38011:SF7">
    <property type="entry name" value="2,5-DIAMINO-6-RIBOSYLAMINO-4(3H)-PYRIMIDINONE 5'-PHOSPHATE REDUCTASE"/>
    <property type="match status" value="1"/>
</dbReference>
<comment type="pathway">
    <text evidence="1">Cofactor biosynthesis; riboflavin biosynthesis.</text>
</comment>
<dbReference type="Pfam" id="PF01872">
    <property type="entry name" value="RibD_C"/>
    <property type="match status" value="1"/>
</dbReference>
<protein>
    <submittedName>
        <fullName evidence="5">Riboflavin biosynthesis protein RibD</fullName>
    </submittedName>
</protein>
<dbReference type="HOGENOM" id="CLU_036590_4_1_9"/>
<dbReference type="RefSeq" id="WP_025706305.1">
    <property type="nucleotide sequence ID" value="NZ_CP009287.1"/>
</dbReference>
<dbReference type="OrthoDB" id="9800865at2"/>
<dbReference type="KEGG" id="pgm:PGRAT_22805"/>
<dbReference type="Gene3D" id="3.40.430.10">
    <property type="entry name" value="Dihydrofolate Reductase, subunit A"/>
    <property type="match status" value="1"/>
</dbReference>
<evidence type="ECO:0000256" key="2">
    <source>
        <dbReference type="ARBA" id="ARBA00022857"/>
    </source>
</evidence>
<feature type="domain" description="Bacterial bifunctional deaminase-reductase C-terminal" evidence="4">
    <location>
        <begin position="4"/>
        <end position="195"/>
    </location>
</feature>
<dbReference type="SUPFAM" id="SSF53597">
    <property type="entry name" value="Dihydrofolate reductase-like"/>
    <property type="match status" value="1"/>
</dbReference>
<evidence type="ECO:0000256" key="3">
    <source>
        <dbReference type="ARBA" id="ARBA00023002"/>
    </source>
</evidence>
<evidence type="ECO:0000313" key="5">
    <source>
        <dbReference type="EMBL" id="AIQ70163.1"/>
    </source>
</evidence>
<sequence length="219" mass="24888">MKTTIFSQVSIDGKLTLGAGKSSKQLFSMFEEPDIKYIHQFRGLIDAIMVGKNTIQYDNPMLTNRYEENNNPLRIIPTTHMDMSLDSHVLSDDGRTLIVTTENGKNPEMISILKDRNKDVLICGEDKVDFVKLFRELEDHYDVHSIMIEGGGFLNWNVLDQDLVDEIIIMQLPIIIGGGTNITLVDGTGYTDLNFVKKFKVVEVLPNKNYTLLRYQKAV</sequence>
<evidence type="ECO:0000256" key="1">
    <source>
        <dbReference type="ARBA" id="ARBA00005104"/>
    </source>
</evidence>
<name>A0A089MFA7_9BACL</name>
<gene>
    <name evidence="5" type="ORF">PGRAT_22805</name>
</gene>
<dbReference type="InterPro" id="IPR002734">
    <property type="entry name" value="RibDG_C"/>
</dbReference>
<dbReference type="STRING" id="189425.PGRAT_22805"/>
<proteinExistence type="predicted"/>
<dbReference type="AlphaFoldDB" id="A0A089MFA7"/>